<protein>
    <submittedName>
        <fullName evidence="2">Uncharacterized protein</fullName>
    </submittedName>
</protein>
<feature type="region of interest" description="Disordered" evidence="1">
    <location>
        <begin position="45"/>
        <end position="74"/>
    </location>
</feature>
<dbReference type="EMBL" id="KK198758">
    <property type="protein sequence ID" value="KCW66673.1"/>
    <property type="molecule type" value="Genomic_DNA"/>
</dbReference>
<evidence type="ECO:0000256" key="1">
    <source>
        <dbReference type="SAM" id="MobiDB-lite"/>
    </source>
</evidence>
<reference evidence="2" key="1">
    <citation type="submission" date="2013-07" db="EMBL/GenBank/DDBJ databases">
        <title>The genome of Eucalyptus grandis.</title>
        <authorList>
            <person name="Schmutz J."/>
            <person name="Hayes R."/>
            <person name="Myburg A."/>
            <person name="Tuskan G."/>
            <person name="Grattapaglia D."/>
            <person name="Rokhsar D.S."/>
        </authorList>
    </citation>
    <scope>NUCLEOTIDE SEQUENCE</scope>
    <source>
        <tissue evidence="2">Leaf extractions</tissue>
    </source>
</reference>
<gene>
    <name evidence="2" type="ORF">EUGRSUZ_F00445</name>
</gene>
<dbReference type="AlphaFoldDB" id="A0A059BKP1"/>
<organism evidence="2">
    <name type="scientific">Eucalyptus grandis</name>
    <name type="common">Flooded gum</name>
    <dbReference type="NCBI Taxonomy" id="71139"/>
    <lineage>
        <taxon>Eukaryota</taxon>
        <taxon>Viridiplantae</taxon>
        <taxon>Streptophyta</taxon>
        <taxon>Embryophyta</taxon>
        <taxon>Tracheophyta</taxon>
        <taxon>Spermatophyta</taxon>
        <taxon>Magnoliopsida</taxon>
        <taxon>eudicotyledons</taxon>
        <taxon>Gunneridae</taxon>
        <taxon>Pentapetalae</taxon>
        <taxon>rosids</taxon>
        <taxon>malvids</taxon>
        <taxon>Myrtales</taxon>
        <taxon>Myrtaceae</taxon>
        <taxon>Myrtoideae</taxon>
        <taxon>Eucalypteae</taxon>
        <taxon>Eucalyptus</taxon>
    </lineage>
</organism>
<feature type="compositionally biased region" description="Basic and acidic residues" evidence="1">
    <location>
        <begin position="61"/>
        <end position="74"/>
    </location>
</feature>
<dbReference type="PROSITE" id="PS51257">
    <property type="entry name" value="PROKAR_LIPOPROTEIN"/>
    <property type="match status" value="1"/>
</dbReference>
<name>A0A059BKP1_EUCGR</name>
<proteinExistence type="predicted"/>
<evidence type="ECO:0000313" key="2">
    <source>
        <dbReference type="EMBL" id="KCW66673.1"/>
    </source>
</evidence>
<sequence length="74" mass="8283">MDDEKHMLLTWDSHNKSMLTHSTFFYSCSPVFNFLIHFLPRFGNSEDGSNGNSKGGSSDKGGGKDEGGRRNKNR</sequence>
<accession>A0A059BKP1</accession>
<feature type="compositionally biased region" description="Low complexity" evidence="1">
    <location>
        <begin position="45"/>
        <end position="56"/>
    </location>
</feature>
<dbReference type="Gramene" id="KCW66673">
    <property type="protein sequence ID" value="KCW66673"/>
    <property type="gene ID" value="EUGRSUZ_F00445"/>
</dbReference>
<dbReference type="InParanoid" id="A0A059BKP1"/>